<protein>
    <recommendedName>
        <fullName evidence="10">Signal recognition particle 54 kDa protein</fullName>
        <shortName evidence="10">SRP54</shortName>
        <ecNumber evidence="10">3.6.5.4</ecNumber>
    </recommendedName>
</protein>
<dbReference type="Gene3D" id="3.40.50.300">
    <property type="entry name" value="P-loop containing nucleotide triphosphate hydrolases"/>
    <property type="match status" value="1"/>
</dbReference>
<evidence type="ECO:0000313" key="15">
    <source>
        <dbReference type="EMBL" id="PSN90088.1"/>
    </source>
</evidence>
<feature type="coiled-coil region" evidence="11">
    <location>
        <begin position="395"/>
        <end position="422"/>
    </location>
</feature>
<dbReference type="Pfam" id="PF00448">
    <property type="entry name" value="SRP54"/>
    <property type="match status" value="1"/>
</dbReference>
<feature type="domain" description="AAA+ ATPase" evidence="12">
    <location>
        <begin position="88"/>
        <end position="263"/>
    </location>
</feature>
<evidence type="ECO:0000256" key="8">
    <source>
        <dbReference type="ARBA" id="ARBA00023274"/>
    </source>
</evidence>
<feature type="binding site" evidence="10">
    <location>
        <begin position="96"/>
        <end position="103"/>
    </location>
    <ligand>
        <name>GTP</name>
        <dbReference type="ChEBI" id="CHEBI:37565"/>
    </ligand>
</feature>
<dbReference type="Proteomes" id="UP000240490">
    <property type="component" value="Unassembled WGS sequence"/>
</dbReference>
<comment type="subunit">
    <text evidence="9 10">Part of the signal recognition particle protein translocation system, which is composed of SRP and FtsY. Archaeal SRP consists of a 7S RNA molecule of 300 nucleotides and two protein subunits: SRP54 and SRP19.</text>
</comment>
<dbReference type="GO" id="GO:0006614">
    <property type="term" value="P:SRP-dependent cotranslational protein targeting to membrane"/>
    <property type="evidence" value="ECO:0007669"/>
    <property type="project" value="InterPro"/>
</dbReference>
<dbReference type="InterPro" id="IPR022941">
    <property type="entry name" value="SRP54"/>
</dbReference>
<dbReference type="PANTHER" id="PTHR11564:SF5">
    <property type="entry name" value="SIGNAL RECOGNITION PARTICLE SUBUNIT SRP54"/>
    <property type="match status" value="1"/>
</dbReference>
<keyword evidence="5 10" id="KW-0694">RNA-binding</keyword>
<dbReference type="GO" id="GO:0005525">
    <property type="term" value="F:GTP binding"/>
    <property type="evidence" value="ECO:0007669"/>
    <property type="project" value="UniProtKB-UniRule"/>
</dbReference>
<name>A0A2R6AUS4_9ARCH</name>
<reference evidence="15 16" key="1">
    <citation type="submission" date="2017-04" db="EMBL/GenBank/DDBJ databases">
        <title>Novel microbial lineages endemic to geothermal iron-oxide mats fill important gaps in the evolutionary history of Archaea.</title>
        <authorList>
            <person name="Jay Z.J."/>
            <person name="Beam J.P."/>
            <person name="Dlakic M."/>
            <person name="Rusch D.B."/>
            <person name="Kozubal M.A."/>
            <person name="Inskeep W.P."/>
        </authorList>
    </citation>
    <scope>NUCLEOTIDE SEQUENCE [LARGE SCALE GENOMIC DNA]</scope>
    <source>
        <strain evidence="15">ECH_B_SAG-M15</strain>
    </source>
</reference>
<dbReference type="InterPro" id="IPR013822">
    <property type="entry name" value="Signal_recog_particl_SRP54_hlx"/>
</dbReference>
<keyword evidence="4 10" id="KW-0378">Hydrolase</keyword>
<feature type="domain" description="Signal recognition particle SRP54 helical bundle" evidence="14">
    <location>
        <begin position="1"/>
        <end position="74"/>
    </location>
</feature>
<evidence type="ECO:0000256" key="9">
    <source>
        <dbReference type="ARBA" id="ARBA00064051"/>
    </source>
</evidence>
<comment type="catalytic activity">
    <reaction evidence="10">
        <text>GTP + H2O = GDP + phosphate + H(+)</text>
        <dbReference type="Rhea" id="RHEA:19669"/>
        <dbReference type="ChEBI" id="CHEBI:15377"/>
        <dbReference type="ChEBI" id="CHEBI:15378"/>
        <dbReference type="ChEBI" id="CHEBI:37565"/>
        <dbReference type="ChEBI" id="CHEBI:43474"/>
        <dbReference type="ChEBI" id="CHEBI:58189"/>
        <dbReference type="EC" id="3.6.5.4"/>
    </reaction>
</comment>
<dbReference type="Gene3D" id="1.20.120.140">
    <property type="entry name" value="Signal recognition particle SRP54, nucleotide-binding domain"/>
    <property type="match status" value="1"/>
</dbReference>
<evidence type="ECO:0000313" key="16">
    <source>
        <dbReference type="Proteomes" id="UP000240490"/>
    </source>
</evidence>
<proteinExistence type="inferred from homology"/>
<dbReference type="HAMAP" id="MF_00306">
    <property type="entry name" value="SRP54"/>
    <property type="match status" value="1"/>
</dbReference>
<evidence type="ECO:0000256" key="4">
    <source>
        <dbReference type="ARBA" id="ARBA00022801"/>
    </source>
</evidence>
<sequence>MDKILRQPNLDEKIIAQLVNEFEKALILADVNIELVQRIGEKIKQRISTEEPPSGVTKRDFMVKLIYDELIELLGGEKTHLVWPNKNKPYVILLVGLQGSGKTTSAAKIAKFYAKRSYRVGLVAADTYRPGAQQQLAQLGDKIGVPVYVSGGDAITIAKNGVSEFKQKGVNLVIVDTAGRHKEEKELLDEMREIAKAVNPDAVYLVLDATIGQLAGPQAAAFSRAVPVGYIVVTKLDGSARGGGALSAVASTGGKIIFIGTGEGLDDLEVFDPPSFISRLLGLGDVKALAEKVAEAQLNEKQFEEIITGGKFTLADFEFYLDSISKMGSLSKLMTMIPGLSTVPSELMKNAEQDLKKWKVILNSFTKQEKLYPQVLNSSRIKRIAIGSGTSQEDVRALIKRYEQMRNQMKLLKRNRALLKKLAGYKL</sequence>
<evidence type="ECO:0000256" key="11">
    <source>
        <dbReference type="SAM" id="Coils"/>
    </source>
</evidence>
<comment type="subcellular location">
    <subcellularLocation>
        <location evidence="10">Cytoplasm</location>
    </subcellularLocation>
    <text evidence="10">The SRP-RNC complex is targeted to the cytoplasmic membrane.</text>
</comment>
<accession>A0A2R6AUS4</accession>
<keyword evidence="2 10" id="KW-0963">Cytoplasm</keyword>
<feature type="domain" description="SRP54-type proteins GTP-binding" evidence="13">
    <location>
        <begin position="89"/>
        <end position="282"/>
    </location>
</feature>
<evidence type="ECO:0000256" key="7">
    <source>
        <dbReference type="ARBA" id="ARBA00023135"/>
    </source>
</evidence>
<dbReference type="InterPro" id="IPR003593">
    <property type="entry name" value="AAA+_ATPase"/>
</dbReference>
<keyword evidence="7 10" id="KW-0733">Signal recognition particle</keyword>
<evidence type="ECO:0000256" key="5">
    <source>
        <dbReference type="ARBA" id="ARBA00022884"/>
    </source>
</evidence>
<comment type="domain">
    <text evidence="10">Composed of three domains: the N-terminal N domain, which is responsible for interactions with the ribosome, the central G domain, which binds GTP, and the C-terminal M domain, which binds the RNA and the signal sequence of the RNC.</text>
</comment>
<dbReference type="InterPro" id="IPR004125">
    <property type="entry name" value="Signal_recog_particle_SRP54_M"/>
</dbReference>
<dbReference type="InterPro" id="IPR042101">
    <property type="entry name" value="SRP54_N_sf"/>
</dbReference>
<dbReference type="InterPro" id="IPR036225">
    <property type="entry name" value="SRP/SRP_N"/>
</dbReference>
<keyword evidence="11" id="KW-0175">Coiled coil</keyword>
<evidence type="ECO:0000256" key="3">
    <source>
        <dbReference type="ARBA" id="ARBA00022741"/>
    </source>
</evidence>
<evidence type="ECO:0000259" key="12">
    <source>
        <dbReference type="SMART" id="SM00382"/>
    </source>
</evidence>
<dbReference type="SUPFAM" id="SSF52540">
    <property type="entry name" value="P-loop containing nucleoside triphosphate hydrolases"/>
    <property type="match status" value="1"/>
</dbReference>
<keyword evidence="6 10" id="KW-0342">GTP-binding</keyword>
<dbReference type="GO" id="GO:0008312">
    <property type="term" value="F:7S RNA binding"/>
    <property type="evidence" value="ECO:0007669"/>
    <property type="project" value="UniProtKB-UniRule"/>
</dbReference>
<organism evidence="15 16">
    <name type="scientific">Candidatus Marsarchaeota G2 archaeon ECH_B_SAG-M15</name>
    <dbReference type="NCBI Taxonomy" id="1978162"/>
    <lineage>
        <taxon>Archaea</taxon>
        <taxon>Candidatus Marsarchaeota</taxon>
        <taxon>Candidatus Marsarchaeota group 2</taxon>
    </lineage>
</organism>
<evidence type="ECO:0000256" key="10">
    <source>
        <dbReference type="HAMAP-Rule" id="MF_00306"/>
    </source>
</evidence>
<dbReference type="Gene3D" id="1.10.260.30">
    <property type="entry name" value="Signal recognition particle, SRP54 subunit, M-domain"/>
    <property type="match status" value="1"/>
</dbReference>
<dbReference type="SUPFAM" id="SSF47364">
    <property type="entry name" value="Domain of the SRP/SRP receptor G-proteins"/>
    <property type="match status" value="1"/>
</dbReference>
<dbReference type="SMART" id="SM00963">
    <property type="entry name" value="SRP54_N"/>
    <property type="match status" value="1"/>
</dbReference>
<dbReference type="GO" id="GO:0003924">
    <property type="term" value="F:GTPase activity"/>
    <property type="evidence" value="ECO:0007669"/>
    <property type="project" value="UniProtKB-UniRule"/>
</dbReference>
<dbReference type="InterPro" id="IPR027417">
    <property type="entry name" value="P-loop_NTPase"/>
</dbReference>
<evidence type="ECO:0000256" key="1">
    <source>
        <dbReference type="ARBA" id="ARBA00005450"/>
    </source>
</evidence>
<gene>
    <name evidence="10" type="primary">srp54</name>
    <name evidence="15" type="ORF">B9Q08_05430</name>
</gene>
<comment type="function">
    <text evidence="10">Involved in targeting and insertion of nascent membrane proteins into the cytoplasmic membrane. Binds to the hydrophobic signal sequence of the ribosome-nascent chain (RNC) as it emerges from the ribosomes. The SRP-RNC complex is then targeted to the cytoplasmic membrane where it interacts with the SRP receptor FtsY.</text>
</comment>
<dbReference type="EMBL" id="NEXJ01000097">
    <property type="protein sequence ID" value="PSN90088.1"/>
    <property type="molecule type" value="Genomic_DNA"/>
</dbReference>
<dbReference type="SMART" id="SM00962">
    <property type="entry name" value="SRP54"/>
    <property type="match status" value="1"/>
</dbReference>
<comment type="similarity">
    <text evidence="1 10">Belongs to the GTP-binding SRP family. SRP54 subfamily.</text>
</comment>
<evidence type="ECO:0000256" key="2">
    <source>
        <dbReference type="ARBA" id="ARBA00022490"/>
    </source>
</evidence>
<keyword evidence="3 10" id="KW-0547">Nucleotide-binding</keyword>
<dbReference type="InterPro" id="IPR036891">
    <property type="entry name" value="Signal_recog_part_SRP54_M_sf"/>
</dbReference>
<comment type="caution">
    <text evidence="15">The sequence shown here is derived from an EMBL/GenBank/DDBJ whole genome shotgun (WGS) entry which is preliminary data.</text>
</comment>
<keyword evidence="8 10" id="KW-0687">Ribonucleoprotein</keyword>
<dbReference type="AlphaFoldDB" id="A0A2R6AUS4"/>
<dbReference type="GO" id="GO:0048500">
    <property type="term" value="C:signal recognition particle"/>
    <property type="evidence" value="ECO:0007669"/>
    <property type="project" value="UniProtKB-UniRule"/>
</dbReference>
<dbReference type="SMART" id="SM00382">
    <property type="entry name" value="AAA"/>
    <property type="match status" value="1"/>
</dbReference>
<dbReference type="Pfam" id="PF02978">
    <property type="entry name" value="SRP_SPB"/>
    <property type="match status" value="1"/>
</dbReference>
<dbReference type="FunFam" id="3.40.50.300:FF:000022">
    <property type="entry name" value="Signal recognition particle 54 kDa subunit"/>
    <property type="match status" value="1"/>
</dbReference>
<evidence type="ECO:0000259" key="14">
    <source>
        <dbReference type="SMART" id="SM00963"/>
    </source>
</evidence>
<feature type="binding site" evidence="10">
    <location>
        <begin position="234"/>
        <end position="237"/>
    </location>
    <ligand>
        <name>GTP</name>
        <dbReference type="ChEBI" id="CHEBI:37565"/>
    </ligand>
</feature>
<dbReference type="PANTHER" id="PTHR11564">
    <property type="entry name" value="SIGNAL RECOGNITION PARTICLE 54K PROTEIN SRP54"/>
    <property type="match status" value="1"/>
</dbReference>
<evidence type="ECO:0000259" key="13">
    <source>
        <dbReference type="SMART" id="SM00962"/>
    </source>
</evidence>
<dbReference type="EC" id="3.6.5.4" evidence="10"/>
<dbReference type="SUPFAM" id="SSF47446">
    <property type="entry name" value="Signal peptide-binding domain"/>
    <property type="match status" value="1"/>
</dbReference>
<dbReference type="InterPro" id="IPR000897">
    <property type="entry name" value="SRP54_GTPase_dom"/>
</dbReference>
<evidence type="ECO:0000256" key="6">
    <source>
        <dbReference type="ARBA" id="ARBA00023134"/>
    </source>
</evidence>
<feature type="binding site" evidence="10">
    <location>
        <begin position="176"/>
        <end position="180"/>
    </location>
    <ligand>
        <name>GTP</name>
        <dbReference type="ChEBI" id="CHEBI:37565"/>
    </ligand>
</feature>
<dbReference type="Pfam" id="PF02881">
    <property type="entry name" value="SRP54_N"/>
    <property type="match status" value="1"/>
</dbReference>
<dbReference type="CDD" id="cd17875">
    <property type="entry name" value="SRP54_G"/>
    <property type="match status" value="1"/>
</dbReference>